<comment type="caution">
    <text evidence="2">The sequence shown here is derived from an EMBL/GenBank/DDBJ whole genome shotgun (WGS) entry which is preliminary data.</text>
</comment>
<proteinExistence type="predicted"/>
<keyword evidence="3" id="KW-1185">Reference proteome</keyword>
<reference evidence="2 3" key="1">
    <citation type="submission" date="2021-08" db="EMBL/GenBank/DDBJ databases">
        <title>Draft Genome Sequence of Phanerochaete sordida strain YK-624.</title>
        <authorList>
            <person name="Mori T."/>
            <person name="Dohra H."/>
            <person name="Suzuki T."/>
            <person name="Kawagishi H."/>
            <person name="Hirai H."/>
        </authorList>
    </citation>
    <scope>NUCLEOTIDE SEQUENCE [LARGE SCALE GENOMIC DNA]</scope>
    <source>
        <strain evidence="2 3">YK-624</strain>
    </source>
</reference>
<evidence type="ECO:0000256" key="1">
    <source>
        <dbReference type="SAM" id="MobiDB-lite"/>
    </source>
</evidence>
<gene>
    <name evidence="2" type="ORF">PsYK624_100480</name>
</gene>
<name>A0A9P3LGK4_9APHY</name>
<dbReference type="AlphaFoldDB" id="A0A9P3LGK4"/>
<protein>
    <submittedName>
        <fullName evidence="2">Uncharacterized protein</fullName>
    </submittedName>
</protein>
<feature type="compositionally biased region" description="Low complexity" evidence="1">
    <location>
        <begin position="209"/>
        <end position="238"/>
    </location>
</feature>
<organism evidence="2 3">
    <name type="scientific">Phanerochaete sordida</name>
    <dbReference type="NCBI Taxonomy" id="48140"/>
    <lineage>
        <taxon>Eukaryota</taxon>
        <taxon>Fungi</taxon>
        <taxon>Dikarya</taxon>
        <taxon>Basidiomycota</taxon>
        <taxon>Agaricomycotina</taxon>
        <taxon>Agaricomycetes</taxon>
        <taxon>Polyporales</taxon>
        <taxon>Phanerochaetaceae</taxon>
        <taxon>Phanerochaete</taxon>
    </lineage>
</organism>
<dbReference type="OrthoDB" id="3265692at2759"/>
<accession>A0A9P3LGK4</accession>
<feature type="compositionally biased region" description="Low complexity" evidence="1">
    <location>
        <begin position="51"/>
        <end position="63"/>
    </location>
</feature>
<feature type="compositionally biased region" description="Polar residues" evidence="1">
    <location>
        <begin position="151"/>
        <end position="165"/>
    </location>
</feature>
<feature type="compositionally biased region" description="Polar residues" evidence="1">
    <location>
        <begin position="196"/>
        <end position="208"/>
    </location>
</feature>
<dbReference type="Proteomes" id="UP000703269">
    <property type="component" value="Unassembled WGS sequence"/>
</dbReference>
<feature type="region of interest" description="Disordered" evidence="1">
    <location>
        <begin position="1"/>
        <end position="290"/>
    </location>
</feature>
<sequence>MDNRKPPFRLPSASHIENPSRVRGRTQLRQQQPASYAAVGTPFSAANSNEPGPSSSGPSSSGGVNKIWSNVRRSISHGGGAVKKGMNGIAATGMRSTPEESLPPPSSPSYSHHDSQATSPTIEQIAMGLHISRTPHLGSSPRTYHARSRYSDSPETPRGVSTPSRPSRPLHVRRGSAPAISLPPPPARSSLKKPVSLSNPLTPSDSNVSLSTLTSTAPSTPRSNRSASTSTSRSVFSSKLHLGMRLLLPSRKNSSSSAVTLSDDDSASSELTPRKVVRFSVVSGESEEGP</sequence>
<dbReference type="EMBL" id="BPQB01000035">
    <property type="protein sequence ID" value="GJE93883.1"/>
    <property type="molecule type" value="Genomic_DNA"/>
</dbReference>
<feature type="compositionally biased region" description="Polar residues" evidence="1">
    <location>
        <begin position="251"/>
        <end position="260"/>
    </location>
</feature>
<evidence type="ECO:0000313" key="3">
    <source>
        <dbReference type="Proteomes" id="UP000703269"/>
    </source>
</evidence>
<evidence type="ECO:0000313" key="2">
    <source>
        <dbReference type="EMBL" id="GJE93883.1"/>
    </source>
</evidence>